<dbReference type="STRING" id="303518.ENSPNYP00000003148"/>
<evidence type="ECO:0000256" key="33">
    <source>
        <dbReference type="ARBA" id="ARBA00082805"/>
    </source>
</evidence>
<evidence type="ECO:0000256" key="26">
    <source>
        <dbReference type="ARBA" id="ARBA00043816"/>
    </source>
</evidence>
<dbReference type="EC" id="2.4.3.4" evidence="20"/>
<dbReference type="PANTHER" id="PTHR46032">
    <property type="entry name" value="ALPHA-2,3-SIALYLTRANSFERASE ST3GAL I ISOFORM X1"/>
    <property type="match status" value="1"/>
</dbReference>
<dbReference type="Pfam" id="PF00777">
    <property type="entry name" value="Glyco_transf_29"/>
    <property type="match status" value="1"/>
</dbReference>
<dbReference type="Ensembl" id="ENSPNYT00000003233.1">
    <property type="protein sequence ID" value="ENSPNYP00000003148.1"/>
    <property type="gene ID" value="ENSPNYG00000002462.1"/>
</dbReference>
<protein>
    <recommendedName>
        <fullName evidence="30">CMP-N-acetylneuraminate-beta-galactosamide-alpha-2,3-sialyltransferase 2</fullName>
        <ecNumber evidence="19">2.4.3.2</ecNumber>
        <ecNumber evidence="20">2.4.3.4</ecNumber>
    </recommendedName>
    <alternativeName>
        <fullName evidence="23">Gal-NAc6S</fullName>
    </alternativeName>
    <alternativeName>
        <fullName evidence="21">Gal-beta-1,3-GalNAc-alpha-2,3-sialyltransferase</fullName>
    </alternativeName>
    <alternativeName>
        <fullName evidence="22">Monosialoganglioside sialyltransferase</fullName>
    </alternativeName>
    <alternativeName>
        <fullName evidence="31">ST3Gal II</fullName>
    </alternativeName>
    <alternativeName>
        <fullName evidence="32">ST3GalA.2</fullName>
    </alternativeName>
    <alternativeName>
        <fullName evidence="33">Sialyltransferase 4B</fullName>
    </alternativeName>
</protein>
<reference evidence="34" key="1">
    <citation type="submission" date="2023-09" db="UniProtKB">
        <authorList>
            <consortium name="Ensembl"/>
        </authorList>
    </citation>
    <scope>IDENTIFICATION</scope>
</reference>
<evidence type="ECO:0000256" key="22">
    <source>
        <dbReference type="ARBA" id="ARBA00042990"/>
    </source>
</evidence>
<proteinExistence type="inferred from homology"/>
<evidence type="ECO:0000256" key="14">
    <source>
        <dbReference type="ARBA" id="ARBA00023136"/>
    </source>
</evidence>
<comment type="catalytic activity">
    <reaction evidence="27">
        <text>ganglioside GM1 (d18:1(4E)/18:0) + CMP-N-acetyl-beta-neuraminate = ganglioside GD1a (18:1(4E)/18:0) + CMP + H(+)</text>
        <dbReference type="Rhea" id="RHEA:48248"/>
        <dbReference type="ChEBI" id="CHEBI:15378"/>
        <dbReference type="ChEBI" id="CHEBI:57812"/>
        <dbReference type="ChEBI" id="CHEBI:60377"/>
        <dbReference type="ChEBI" id="CHEBI:73110"/>
        <dbReference type="ChEBI" id="CHEBI:90153"/>
    </reaction>
    <physiologicalReaction direction="left-to-right" evidence="27">
        <dbReference type="Rhea" id="RHEA:48249"/>
    </physiologicalReaction>
</comment>
<evidence type="ECO:0000256" key="27">
    <source>
        <dbReference type="ARBA" id="ARBA00047509"/>
    </source>
</evidence>
<accession>A0A3B4EZL2</accession>
<evidence type="ECO:0000256" key="15">
    <source>
        <dbReference type="ARBA" id="ARBA00023157"/>
    </source>
</evidence>
<comment type="catalytic activity">
    <reaction evidence="26">
        <text>a ganglioside GA1 + CMP-N-acetyl-beta-neuraminate = a ganglioside GM1b + CMP + H(+)</text>
        <dbReference type="Rhea" id="RHEA:48244"/>
        <dbReference type="ChEBI" id="CHEBI:15378"/>
        <dbReference type="ChEBI" id="CHEBI:57812"/>
        <dbReference type="ChEBI" id="CHEBI:60377"/>
        <dbReference type="ChEBI" id="CHEBI:88069"/>
        <dbReference type="ChEBI" id="CHEBI:90151"/>
    </reaction>
    <physiologicalReaction direction="left-to-right" evidence="26">
        <dbReference type="Rhea" id="RHEA:48245"/>
    </physiologicalReaction>
</comment>
<evidence type="ECO:0000313" key="34">
    <source>
        <dbReference type="Ensembl" id="ENSPNYP00000003148.1"/>
    </source>
</evidence>
<reference evidence="36" key="2">
    <citation type="submission" date="2025-04" db="UniProtKB">
        <authorList>
            <consortium name="RefSeq"/>
        </authorList>
    </citation>
    <scope>IDENTIFICATION</scope>
</reference>
<keyword evidence="8" id="KW-0808">Transferase</keyword>
<comment type="catalytic activity">
    <reaction evidence="24">
        <text>a ganglioside GA1 (d18:1(4E)) + CMP-N-acetyl-beta-neuraminate = a ganglioside GM1b (d18:1(4E)) + CMP + H(+)</text>
        <dbReference type="Rhea" id="RHEA:47560"/>
        <dbReference type="ChEBI" id="CHEBI:15378"/>
        <dbReference type="ChEBI" id="CHEBI:27938"/>
        <dbReference type="ChEBI" id="CHEBI:57812"/>
        <dbReference type="ChEBI" id="CHEBI:60377"/>
        <dbReference type="ChEBI" id="CHEBI:78568"/>
    </reaction>
    <physiologicalReaction direction="left-to-right" evidence="24">
        <dbReference type="Rhea" id="RHEA:47561"/>
    </physiologicalReaction>
</comment>
<evidence type="ECO:0000256" key="23">
    <source>
        <dbReference type="ARBA" id="ARBA00042991"/>
    </source>
</evidence>
<dbReference type="InterPro" id="IPR001675">
    <property type="entry name" value="Glyco_trans_29"/>
</dbReference>
<dbReference type="InterPro" id="IPR051757">
    <property type="entry name" value="Beta-gal_alpha2-3_sialyltrans"/>
</dbReference>
<dbReference type="CDD" id="cd23966">
    <property type="entry name" value="GT29_ST3GAL1_2"/>
    <property type="match status" value="1"/>
</dbReference>
<evidence type="ECO:0000256" key="3">
    <source>
        <dbReference type="ARBA" id="ARBA00004922"/>
    </source>
</evidence>
<evidence type="ECO:0000256" key="29">
    <source>
        <dbReference type="ARBA" id="ARBA00062545"/>
    </source>
</evidence>
<evidence type="ECO:0000256" key="20">
    <source>
        <dbReference type="ARBA" id="ARBA00039107"/>
    </source>
</evidence>
<evidence type="ECO:0000256" key="21">
    <source>
        <dbReference type="ARBA" id="ARBA00042448"/>
    </source>
</evidence>
<dbReference type="GO" id="GO:0006629">
    <property type="term" value="P:lipid metabolic process"/>
    <property type="evidence" value="ECO:0007669"/>
    <property type="project" value="UniProtKB-KW"/>
</dbReference>
<keyword evidence="35" id="KW-1185">Reference proteome</keyword>
<keyword evidence="14" id="KW-0472">Membrane</keyword>
<dbReference type="OrthoDB" id="10264956at2759"/>
<dbReference type="GO" id="GO:0032580">
    <property type="term" value="C:Golgi cisterna membrane"/>
    <property type="evidence" value="ECO:0007669"/>
    <property type="project" value="UniProtKB-SubCell"/>
</dbReference>
<keyword evidence="6" id="KW-0964">Secreted</keyword>
<dbReference type="AlphaFoldDB" id="A0A3B4EZL2"/>
<name>A0A3B4EZL2_9CICH</name>
<evidence type="ECO:0000256" key="5">
    <source>
        <dbReference type="ARBA" id="ARBA00006003"/>
    </source>
</evidence>
<comment type="subcellular location">
    <subcellularLocation>
        <location evidence="1">Golgi apparatus membrane</location>
        <topology evidence="1">Single-pass type II membrane protein</topology>
    </subcellularLocation>
    <subcellularLocation>
        <location evidence="18">Golgi apparatus</location>
        <location evidence="18">Golgi stack membrane</location>
    </subcellularLocation>
    <subcellularLocation>
        <location evidence="2">Secreted</location>
    </subcellularLocation>
</comment>
<keyword evidence="7" id="KW-0328">Glycosyltransferase</keyword>
<evidence type="ECO:0000256" key="12">
    <source>
        <dbReference type="ARBA" id="ARBA00023034"/>
    </source>
</evidence>
<keyword evidence="15" id="KW-1015">Disulfide bond</keyword>
<comment type="pathway">
    <text evidence="3">Protein modification; protein glycosylation.</text>
</comment>
<evidence type="ECO:0000256" key="4">
    <source>
        <dbReference type="ARBA" id="ARBA00004934"/>
    </source>
</evidence>
<dbReference type="GO" id="GO:0097503">
    <property type="term" value="P:sialylation"/>
    <property type="evidence" value="ECO:0007669"/>
    <property type="project" value="TreeGrafter"/>
</dbReference>
<dbReference type="RefSeq" id="XP_005729706.1">
    <property type="nucleotide sequence ID" value="XM_005729649.1"/>
</dbReference>
<dbReference type="PANTHER" id="PTHR46032:SF5">
    <property type="entry name" value="ST3 BETA-GALACTOSIDE ALPHA-2,3-SIALYLTRANSFERASE 8"/>
    <property type="match status" value="1"/>
</dbReference>
<evidence type="ECO:0000256" key="25">
    <source>
        <dbReference type="ARBA" id="ARBA00043773"/>
    </source>
</evidence>
<evidence type="ECO:0000256" key="1">
    <source>
        <dbReference type="ARBA" id="ARBA00004323"/>
    </source>
</evidence>
<dbReference type="GO" id="GO:0047288">
    <property type="term" value="F:beta-D-galactosyl-(1-&gt;3)-N-acetyl-beta-D-galactosaminide alpha-2,3- sialyltransferase"/>
    <property type="evidence" value="ECO:0007669"/>
    <property type="project" value="UniProtKB-EC"/>
</dbReference>
<evidence type="ECO:0000256" key="9">
    <source>
        <dbReference type="ARBA" id="ARBA00022692"/>
    </source>
</evidence>
<comment type="similarity">
    <text evidence="5">Belongs to the glycosyltransferase 29 family.</text>
</comment>
<keyword evidence="16" id="KW-0325">Glycoprotein</keyword>
<dbReference type="InterPro" id="IPR038578">
    <property type="entry name" value="GT29-like_sf"/>
</dbReference>
<dbReference type="GO" id="GO:0003836">
    <property type="term" value="F:beta-galactoside (CMP) alpha-2,3-sialyltransferase activity"/>
    <property type="evidence" value="ECO:0007669"/>
    <property type="project" value="UniProtKB-EC"/>
</dbReference>
<evidence type="ECO:0000256" key="31">
    <source>
        <dbReference type="ARBA" id="ARBA00081228"/>
    </source>
</evidence>
<evidence type="ECO:0000313" key="35">
    <source>
        <dbReference type="Proteomes" id="UP000695023"/>
    </source>
</evidence>
<evidence type="ECO:0000256" key="28">
    <source>
        <dbReference type="ARBA" id="ARBA00052027"/>
    </source>
</evidence>
<keyword evidence="13" id="KW-0443">Lipid metabolism</keyword>
<evidence type="ECO:0000256" key="10">
    <source>
        <dbReference type="ARBA" id="ARBA00022968"/>
    </source>
</evidence>
<evidence type="ECO:0000256" key="7">
    <source>
        <dbReference type="ARBA" id="ARBA00022676"/>
    </source>
</evidence>
<evidence type="ECO:0000256" key="2">
    <source>
        <dbReference type="ARBA" id="ARBA00004613"/>
    </source>
</evidence>
<evidence type="ECO:0000256" key="8">
    <source>
        <dbReference type="ARBA" id="ARBA00022679"/>
    </source>
</evidence>
<evidence type="ECO:0000256" key="18">
    <source>
        <dbReference type="ARBA" id="ARBA00037859"/>
    </source>
</evidence>
<evidence type="ECO:0000256" key="11">
    <source>
        <dbReference type="ARBA" id="ARBA00022989"/>
    </source>
</evidence>
<evidence type="ECO:0000313" key="36">
    <source>
        <dbReference type="RefSeq" id="XP_005729706.1"/>
    </source>
</evidence>
<dbReference type="GO" id="GO:0000139">
    <property type="term" value="C:Golgi membrane"/>
    <property type="evidence" value="ECO:0007669"/>
    <property type="project" value="UniProtKB-SubCell"/>
</dbReference>
<comment type="catalytic activity">
    <reaction evidence="17">
        <text>a beta-D-galactosyl-(1-&gt;3)-N-acetyl-alpha-D-galactosaminyl derivative + CMP-N-acetyl-beta-neuraminate = an N-acetyl-alpha-neuraminyl-(2-&gt;3)-beta-D-galactosyl-(1-&gt;3)-N-acetyl-alpha-D-galactosaminyl derivative + CMP + H(+)</text>
        <dbReference type="Rhea" id="RHEA:21616"/>
        <dbReference type="ChEBI" id="CHEBI:15378"/>
        <dbReference type="ChEBI" id="CHEBI:57812"/>
        <dbReference type="ChEBI" id="CHEBI:60377"/>
        <dbReference type="ChEBI" id="CHEBI:133470"/>
        <dbReference type="ChEBI" id="CHEBI:139596"/>
        <dbReference type="EC" id="2.4.3.4"/>
    </reaction>
    <physiologicalReaction direction="left-to-right" evidence="17">
        <dbReference type="Rhea" id="RHEA:21617"/>
    </physiologicalReaction>
</comment>
<keyword evidence="9" id="KW-0812">Transmembrane</keyword>
<comment type="catalytic activity">
    <reaction evidence="28">
        <text>a globoside GalGb4Cer + CMP-N-acetyl-beta-neuraminate = a globoside MSGG + CMP + H(+)</text>
        <dbReference type="Rhea" id="RHEA:65372"/>
        <dbReference type="ChEBI" id="CHEBI:15378"/>
        <dbReference type="ChEBI" id="CHEBI:57812"/>
        <dbReference type="ChEBI" id="CHEBI:60377"/>
        <dbReference type="ChEBI" id="CHEBI:140623"/>
        <dbReference type="ChEBI" id="CHEBI:140691"/>
    </reaction>
    <physiologicalReaction direction="left-to-right" evidence="28">
        <dbReference type="Rhea" id="RHEA:65373"/>
    </physiologicalReaction>
</comment>
<evidence type="ECO:0000256" key="24">
    <source>
        <dbReference type="ARBA" id="ARBA00043673"/>
    </source>
</evidence>
<evidence type="ECO:0000256" key="19">
    <source>
        <dbReference type="ARBA" id="ARBA00039106"/>
    </source>
</evidence>
<keyword evidence="10" id="KW-0735">Signal-anchor</keyword>
<dbReference type="Gene3D" id="3.90.1480.20">
    <property type="entry name" value="Glycosyl transferase family 29"/>
    <property type="match status" value="1"/>
</dbReference>
<comment type="subunit">
    <text evidence="29">Homodimer; disulfide-linked. Homodimer formation occurs in the endoplasmic reticulum.</text>
</comment>
<dbReference type="FunFam" id="3.90.1480.20:FF:000002">
    <property type="entry name" value="CMP-N-acetylneuraminate-beta-galactosamide- alpha-2,3-sialyltransferase 2"/>
    <property type="match status" value="1"/>
</dbReference>
<comment type="pathway">
    <text evidence="4">Glycolipid biosynthesis.</text>
</comment>
<dbReference type="EC" id="2.4.3.2" evidence="19"/>
<evidence type="ECO:0000256" key="16">
    <source>
        <dbReference type="ARBA" id="ARBA00023180"/>
    </source>
</evidence>
<gene>
    <name evidence="36" type="primary">LOC102194316</name>
</gene>
<dbReference type="Proteomes" id="UP000695023">
    <property type="component" value="Unplaced"/>
</dbReference>
<evidence type="ECO:0000256" key="13">
    <source>
        <dbReference type="ARBA" id="ARBA00023098"/>
    </source>
</evidence>
<keyword evidence="12" id="KW-0333">Golgi apparatus</keyword>
<evidence type="ECO:0000256" key="6">
    <source>
        <dbReference type="ARBA" id="ARBA00022525"/>
    </source>
</evidence>
<evidence type="ECO:0000256" key="32">
    <source>
        <dbReference type="ARBA" id="ARBA00081332"/>
    </source>
</evidence>
<evidence type="ECO:0000256" key="17">
    <source>
        <dbReference type="ARBA" id="ARBA00036292"/>
    </source>
</evidence>
<dbReference type="GO" id="GO:0005576">
    <property type="term" value="C:extracellular region"/>
    <property type="evidence" value="ECO:0007669"/>
    <property type="project" value="UniProtKB-SubCell"/>
</dbReference>
<dbReference type="GeneTree" id="ENSGT00940000166842"/>
<keyword evidence="11" id="KW-1133">Transmembrane helix</keyword>
<comment type="catalytic activity">
    <reaction evidence="25">
        <text>a ganglioside GM1 (d18:1(4E)) + CMP-N-acetyl-beta-neuraminate = a ganglioside GD1a (d18:1(4E)) + CMP + H(+)</text>
        <dbReference type="Rhea" id="RHEA:18021"/>
        <dbReference type="ChEBI" id="CHEBI:15378"/>
        <dbReference type="ChEBI" id="CHEBI:57812"/>
        <dbReference type="ChEBI" id="CHEBI:60377"/>
        <dbReference type="ChEBI" id="CHEBI:77709"/>
        <dbReference type="ChEBI" id="CHEBI:78445"/>
        <dbReference type="EC" id="2.4.3.2"/>
    </reaction>
    <physiologicalReaction direction="left-to-right" evidence="25">
        <dbReference type="Rhea" id="RHEA:18022"/>
    </physiologicalReaction>
</comment>
<dbReference type="CTD" id="445567"/>
<organism evidence="34">
    <name type="scientific">Pundamilia nyererei</name>
    <dbReference type="NCBI Taxonomy" id="303518"/>
    <lineage>
        <taxon>Eukaryota</taxon>
        <taxon>Metazoa</taxon>
        <taxon>Chordata</taxon>
        <taxon>Craniata</taxon>
        <taxon>Vertebrata</taxon>
        <taxon>Euteleostomi</taxon>
        <taxon>Actinopterygii</taxon>
        <taxon>Neopterygii</taxon>
        <taxon>Teleostei</taxon>
        <taxon>Neoteleostei</taxon>
        <taxon>Acanthomorphata</taxon>
        <taxon>Ovalentaria</taxon>
        <taxon>Cichlomorphae</taxon>
        <taxon>Cichliformes</taxon>
        <taxon>Cichlidae</taxon>
        <taxon>African cichlids</taxon>
        <taxon>Pseudocrenilabrinae</taxon>
        <taxon>Haplochromini</taxon>
        <taxon>Pundamilia</taxon>
    </lineage>
</organism>
<sequence length="402" mass="45125">MIVRRKACVALVIAAILFLMIASQSIQRRYFLLQPAAPPRGHSTSSGRMTAAEFTGPISGQAPPYLKPEQIPTKEEMVEEEIDEEEEEMVIQEQLMKNAKLCGCSDACISDNNGSKWFSQRYDAKQQPIIKETGNNFDSDALQWWLSLQRAGNDQSLEEVISKLFQVISPPSIDLEPVPSRCRSCAVVGNSGNLRHSGHGALIDSHGFVFRMNKAVTKGFEEDVGRRTTHHFLYPESAVDISNGTSLILLPFKLRDLEWLTSALSTGTVKMTYMRVKARVHADKDKVVVVSPVFFKYVHERWNEHHGRYPSTGMLAIVFALHVCDQVSVFGYGADKQGNWHHYWEKNQFAGAFKKTGVHSADFENQIIQHLANEGKITLHLNTTTSVQTELGTNDRLAHKLN</sequence>
<evidence type="ECO:0000256" key="30">
    <source>
        <dbReference type="ARBA" id="ARBA00072809"/>
    </source>
</evidence>